<dbReference type="GO" id="GO:0051539">
    <property type="term" value="F:4 iron, 4 sulfur cluster binding"/>
    <property type="evidence" value="ECO:0007669"/>
    <property type="project" value="UniProtKB-KW"/>
</dbReference>
<keyword evidence="5" id="KW-0479">Metal-binding</keyword>
<evidence type="ECO:0000259" key="10">
    <source>
        <dbReference type="Pfam" id="PF03315"/>
    </source>
</evidence>
<dbReference type="SUPFAM" id="SSF143548">
    <property type="entry name" value="Serine metabolism enzymes domain"/>
    <property type="match status" value="1"/>
</dbReference>
<dbReference type="InterPro" id="IPR029009">
    <property type="entry name" value="ASB_dom_sf"/>
</dbReference>
<dbReference type="InterPro" id="IPR004644">
    <property type="entry name" value="Fe-S_L-Ser_mono"/>
</dbReference>
<keyword evidence="8" id="KW-0456">Lyase</keyword>
<organism evidence="13">
    <name type="scientific">freshwater metagenome</name>
    <dbReference type="NCBI Taxonomy" id="449393"/>
    <lineage>
        <taxon>unclassified sequences</taxon>
        <taxon>metagenomes</taxon>
        <taxon>ecological metagenomes</taxon>
    </lineage>
</organism>
<evidence type="ECO:0000313" key="12">
    <source>
        <dbReference type="EMBL" id="CAB4763134.1"/>
    </source>
</evidence>
<evidence type="ECO:0000313" key="13">
    <source>
        <dbReference type="EMBL" id="CAB4971167.1"/>
    </source>
</evidence>
<keyword evidence="7" id="KW-0411">Iron-sulfur</keyword>
<dbReference type="EMBL" id="CAFBOJ010000006">
    <property type="protein sequence ID" value="CAB4971167.1"/>
    <property type="molecule type" value="Genomic_DNA"/>
</dbReference>
<feature type="domain" description="Serine dehydratase-like alpha subunit" evidence="9">
    <location>
        <begin position="199"/>
        <end position="462"/>
    </location>
</feature>
<dbReference type="EMBL" id="CAEZWO010000013">
    <property type="protein sequence ID" value="CAB4652266.1"/>
    <property type="molecule type" value="Genomic_DNA"/>
</dbReference>
<dbReference type="InterPro" id="IPR005130">
    <property type="entry name" value="Ser_deHydtase-like_asu"/>
</dbReference>
<keyword evidence="4" id="KW-0004">4Fe-4S</keyword>
<dbReference type="PANTHER" id="PTHR30182:SF1">
    <property type="entry name" value="L-SERINE DEHYDRATASE 1"/>
    <property type="match status" value="1"/>
</dbReference>
<evidence type="ECO:0000313" key="11">
    <source>
        <dbReference type="EMBL" id="CAB4652266.1"/>
    </source>
</evidence>
<dbReference type="GO" id="GO:0003941">
    <property type="term" value="F:L-serine ammonia-lyase activity"/>
    <property type="evidence" value="ECO:0007669"/>
    <property type="project" value="InterPro"/>
</dbReference>
<reference evidence="13" key="1">
    <citation type="submission" date="2020-05" db="EMBL/GenBank/DDBJ databases">
        <authorList>
            <person name="Chiriac C."/>
            <person name="Salcher M."/>
            <person name="Ghai R."/>
            <person name="Kavagutti S V."/>
        </authorList>
    </citation>
    <scope>NUCLEOTIDE SEQUENCE</scope>
</reference>
<comment type="pathway">
    <text evidence="2">Carbohydrate biosynthesis; gluconeogenesis.</text>
</comment>
<evidence type="ECO:0000256" key="1">
    <source>
        <dbReference type="ARBA" id="ARBA00001966"/>
    </source>
</evidence>
<evidence type="ECO:0000256" key="4">
    <source>
        <dbReference type="ARBA" id="ARBA00022485"/>
    </source>
</evidence>
<dbReference type="FunFam" id="3.30.1330.90:FF:000001">
    <property type="entry name" value="L-serine ammonia-lyase 1"/>
    <property type="match status" value="1"/>
</dbReference>
<dbReference type="GO" id="GO:0006094">
    <property type="term" value="P:gluconeogenesis"/>
    <property type="evidence" value="ECO:0007669"/>
    <property type="project" value="UniProtKB-KW"/>
</dbReference>
<evidence type="ECO:0000256" key="2">
    <source>
        <dbReference type="ARBA" id="ARBA00004742"/>
    </source>
</evidence>
<keyword evidence="6" id="KW-0408">Iron</keyword>
<dbReference type="Pfam" id="PF03315">
    <property type="entry name" value="SDH_beta"/>
    <property type="match status" value="1"/>
</dbReference>
<protein>
    <submittedName>
        <fullName evidence="13">Unannotated protein</fullName>
    </submittedName>
</protein>
<dbReference type="Pfam" id="PF03313">
    <property type="entry name" value="SDH_alpha"/>
    <property type="match status" value="1"/>
</dbReference>
<dbReference type="Gene3D" id="3.30.1330.90">
    <property type="entry name" value="D-3-phosphoglycerate dehydrogenase, domain 3"/>
    <property type="match status" value="1"/>
</dbReference>
<proteinExistence type="predicted"/>
<evidence type="ECO:0000256" key="3">
    <source>
        <dbReference type="ARBA" id="ARBA00022432"/>
    </source>
</evidence>
<dbReference type="EMBL" id="CAEZZR010000001">
    <property type="protein sequence ID" value="CAB4763134.1"/>
    <property type="molecule type" value="Genomic_DNA"/>
</dbReference>
<evidence type="ECO:0000259" key="9">
    <source>
        <dbReference type="Pfam" id="PF03313"/>
    </source>
</evidence>
<keyword evidence="3" id="KW-0312">Gluconeogenesis</keyword>
<comment type="cofactor">
    <cofactor evidence="1">
        <name>[4Fe-4S] cluster</name>
        <dbReference type="ChEBI" id="CHEBI:49883"/>
    </cofactor>
</comment>
<dbReference type="GO" id="GO:0046872">
    <property type="term" value="F:metal ion binding"/>
    <property type="evidence" value="ECO:0007669"/>
    <property type="project" value="UniProtKB-KW"/>
</dbReference>
<accession>A0A6J7LSA9</accession>
<gene>
    <name evidence="11" type="ORF">UFOPK2254_00226</name>
    <name evidence="12" type="ORF">UFOPK2907_00008</name>
    <name evidence="13" type="ORF">UFOPK3937_00121</name>
</gene>
<feature type="domain" description="Serine dehydratase beta chain" evidence="10">
    <location>
        <begin position="9"/>
        <end position="161"/>
    </location>
</feature>
<dbReference type="NCBIfam" id="TIGR00720">
    <property type="entry name" value="sda_mono"/>
    <property type="match status" value="1"/>
</dbReference>
<sequence length="468" mass="49577">MTIPLGRLSIFDMFRLGIGPSSSHTVGPMRAALNFAQSLEVDGFMDQVSAITIELYGSLGATGRGHGTDRAVLLGLSGYHPETVPSSVVTSLPTTITAEGTLLLLGKKSVVIATDAISFQPRVSIDYHPNALRFRAHNSLGSEITNAVYFSIGGGFVASEAELKEAEEFVAHQPANHHPLAPAEHFETAEELLELCQRDGISISEVMLRDELKDRPLDEIRNRILDIARAMNECIDAGCITGGILPGGLNVPRRAQALFQALSAETEHNDPLRALDWVNLYALAVNEENAAGHRVVTAPTNGAAGIVPAVLRYYREFIPGADDEGTIKFLLAAAAVGTLIKRNASISGAEVGCQGEVGSACAMAAAGLAEVLGGTPEQVENAAEIGMEHNLGLTCDPIGGLVQIPCIERNAIGAVKAINAARMALRGDGQHLVSLDMVIKTMKETGKDMHHHYKETSIGGLAVNIIEC</sequence>
<dbReference type="AlphaFoldDB" id="A0A6J7LSA9"/>
<dbReference type="InterPro" id="IPR051318">
    <property type="entry name" value="Fe-S_L-Ser"/>
</dbReference>
<evidence type="ECO:0000256" key="6">
    <source>
        <dbReference type="ARBA" id="ARBA00023004"/>
    </source>
</evidence>
<name>A0A6J7LSA9_9ZZZZ</name>
<dbReference type="PANTHER" id="PTHR30182">
    <property type="entry name" value="L-SERINE DEHYDRATASE"/>
    <property type="match status" value="1"/>
</dbReference>
<evidence type="ECO:0000256" key="5">
    <source>
        <dbReference type="ARBA" id="ARBA00022723"/>
    </source>
</evidence>
<evidence type="ECO:0000256" key="7">
    <source>
        <dbReference type="ARBA" id="ARBA00023014"/>
    </source>
</evidence>
<dbReference type="InterPro" id="IPR005131">
    <property type="entry name" value="Ser_deHydtase_bsu"/>
</dbReference>
<evidence type="ECO:0000256" key="8">
    <source>
        <dbReference type="ARBA" id="ARBA00023239"/>
    </source>
</evidence>